<dbReference type="Proteomes" id="UP000249061">
    <property type="component" value="Unassembled WGS sequence"/>
</dbReference>
<evidence type="ECO:0000256" key="1">
    <source>
        <dbReference type="SAM" id="MobiDB-lite"/>
    </source>
</evidence>
<protein>
    <submittedName>
        <fullName evidence="2">Uncharacterized protein</fullName>
    </submittedName>
</protein>
<comment type="caution">
    <text evidence="2">The sequence shown here is derived from an EMBL/GenBank/DDBJ whole genome shotgun (WGS) entry which is preliminary data.</text>
</comment>
<proteinExistence type="predicted"/>
<name>A0A2W5TDM6_9BACT</name>
<dbReference type="AlphaFoldDB" id="A0A2W5TDM6"/>
<sequence length="141" mass="14754">MPHTSLPPLMTHELPSQQPLGHVVASQLAVAGTHERPLQRSVPSHTSHAAPPVPHALDAVPTWQTPSLQQPVGQVVALQVEGGSQRPPVHCSAPLQTSQVRPPVPQAPVLAPPTHTPALQQPSGHVDGLQAPPLHSPALQV</sequence>
<feature type="compositionally biased region" description="Pro residues" evidence="1">
    <location>
        <begin position="102"/>
        <end position="115"/>
    </location>
</feature>
<evidence type="ECO:0000313" key="3">
    <source>
        <dbReference type="Proteomes" id="UP000249061"/>
    </source>
</evidence>
<organism evidence="2 3">
    <name type="scientific">Archangium gephyra</name>
    <dbReference type="NCBI Taxonomy" id="48"/>
    <lineage>
        <taxon>Bacteria</taxon>
        <taxon>Pseudomonadati</taxon>
        <taxon>Myxococcota</taxon>
        <taxon>Myxococcia</taxon>
        <taxon>Myxococcales</taxon>
        <taxon>Cystobacterineae</taxon>
        <taxon>Archangiaceae</taxon>
        <taxon>Archangium</taxon>
    </lineage>
</organism>
<gene>
    <name evidence="2" type="ORF">DI536_20050</name>
</gene>
<feature type="region of interest" description="Disordered" evidence="1">
    <location>
        <begin position="83"/>
        <end position="141"/>
    </location>
</feature>
<dbReference type="EMBL" id="QFQP01000017">
    <property type="protein sequence ID" value="PZR10536.1"/>
    <property type="molecule type" value="Genomic_DNA"/>
</dbReference>
<accession>A0A2W5TDM6</accession>
<reference evidence="2 3" key="1">
    <citation type="submission" date="2017-08" db="EMBL/GenBank/DDBJ databases">
        <title>Infants hospitalized years apart are colonized by the same room-sourced microbial strains.</title>
        <authorList>
            <person name="Brooks B."/>
            <person name="Olm M.R."/>
            <person name="Firek B.A."/>
            <person name="Baker R."/>
            <person name="Thomas B.C."/>
            <person name="Morowitz M.J."/>
            <person name="Banfield J.F."/>
        </authorList>
    </citation>
    <scope>NUCLEOTIDE SEQUENCE [LARGE SCALE GENOMIC DNA]</scope>
    <source>
        <strain evidence="2">S2_003_000_R2_14</strain>
    </source>
</reference>
<evidence type="ECO:0000313" key="2">
    <source>
        <dbReference type="EMBL" id="PZR10536.1"/>
    </source>
</evidence>
<feature type="region of interest" description="Disordered" evidence="1">
    <location>
        <begin position="29"/>
        <end position="59"/>
    </location>
</feature>